<keyword evidence="2" id="KW-0653">Protein transport</keyword>
<evidence type="ECO:0000256" key="3">
    <source>
        <dbReference type="SAM" id="MobiDB-lite"/>
    </source>
</evidence>
<accession>A0ABY4W452</accession>
<proteinExistence type="predicted"/>
<evidence type="ECO:0000256" key="2">
    <source>
        <dbReference type="ARBA" id="ARBA00022927"/>
    </source>
</evidence>
<protein>
    <submittedName>
        <fullName evidence="4">FliH/SctL family protein</fullName>
    </submittedName>
</protein>
<feature type="region of interest" description="Disordered" evidence="3">
    <location>
        <begin position="207"/>
        <end position="227"/>
    </location>
</feature>
<keyword evidence="5" id="KW-1185">Reference proteome</keyword>
<reference evidence="4" key="1">
    <citation type="submission" date="2022-06" db="EMBL/GenBank/DDBJ databases">
        <title>Sneathiella actinostolidae sp. nov., isolated from a sea anemonein the Western Pacific Ocean.</title>
        <authorList>
            <person name="Wei M.J."/>
        </authorList>
    </citation>
    <scope>NUCLEOTIDE SEQUENCE</scope>
    <source>
        <strain evidence="4">PHK-P5</strain>
    </source>
</reference>
<dbReference type="InterPro" id="IPR051472">
    <property type="entry name" value="T3SS_Stator/FliH"/>
</dbReference>
<dbReference type="RefSeq" id="WP_251933386.1">
    <property type="nucleotide sequence ID" value="NZ_CP098747.1"/>
</dbReference>
<evidence type="ECO:0000313" key="4">
    <source>
        <dbReference type="EMBL" id="USG60505.1"/>
    </source>
</evidence>
<sequence length="227" mass="24595">MNTSTRFLFDREFSDDGASANGAKGASEGVAIYTEQDLATQKQEAFAEGVKSGQDQATQTLESMLASSLDTVAMQLQQLLTSQVSQLQSIKQDAASLALAAASKLAPALIQQSPHSEIEQVIKDCLSELPEEPRIVVRAAEQTCDFLKGKVDELSAQSGFQGNIILLPEEEMQPSECRVEWADGGVERDIQKIENKLTAIINEFVGGNTDPSNLDSEEQLVPSFDEK</sequence>
<evidence type="ECO:0000313" key="5">
    <source>
        <dbReference type="Proteomes" id="UP001056291"/>
    </source>
</evidence>
<organism evidence="4 5">
    <name type="scientific">Sneathiella marina</name>
    <dbReference type="NCBI Taxonomy" id="2950108"/>
    <lineage>
        <taxon>Bacteria</taxon>
        <taxon>Pseudomonadati</taxon>
        <taxon>Pseudomonadota</taxon>
        <taxon>Alphaproteobacteria</taxon>
        <taxon>Sneathiellales</taxon>
        <taxon>Sneathiellaceae</taxon>
        <taxon>Sneathiella</taxon>
    </lineage>
</organism>
<keyword evidence="1" id="KW-0813">Transport</keyword>
<evidence type="ECO:0000256" key="1">
    <source>
        <dbReference type="ARBA" id="ARBA00022448"/>
    </source>
</evidence>
<name>A0ABY4W452_9PROT</name>
<gene>
    <name evidence="4" type="ORF">NBZ79_15170</name>
</gene>
<dbReference type="PANTHER" id="PTHR34982">
    <property type="entry name" value="YOP PROTEINS TRANSLOCATION PROTEIN L"/>
    <property type="match status" value="1"/>
</dbReference>
<dbReference type="PANTHER" id="PTHR34982:SF1">
    <property type="entry name" value="FLAGELLAR ASSEMBLY PROTEIN FLIH"/>
    <property type="match status" value="1"/>
</dbReference>
<dbReference type="Proteomes" id="UP001056291">
    <property type="component" value="Chromosome"/>
</dbReference>
<dbReference type="EMBL" id="CP098747">
    <property type="protein sequence ID" value="USG60505.1"/>
    <property type="molecule type" value="Genomic_DNA"/>
</dbReference>